<feature type="repeat" description="PPR" evidence="3">
    <location>
        <begin position="390"/>
        <end position="424"/>
    </location>
</feature>
<comment type="caution">
    <text evidence="6">The sequence shown here is derived from an EMBL/GenBank/DDBJ whole genome shotgun (WGS) entry which is preliminary data.</text>
</comment>
<dbReference type="Pfam" id="PF01535">
    <property type="entry name" value="PPR"/>
    <property type="match status" value="1"/>
</dbReference>
<feature type="domain" description="PROP1-like PPR" evidence="5">
    <location>
        <begin position="286"/>
        <end position="427"/>
    </location>
</feature>
<dbReference type="AlphaFoldDB" id="A0A811N845"/>
<dbReference type="Gene3D" id="1.25.40.10">
    <property type="entry name" value="Tetratricopeptide repeat domain"/>
    <property type="match status" value="3"/>
</dbReference>
<reference evidence="6" key="1">
    <citation type="submission" date="2020-10" db="EMBL/GenBank/DDBJ databases">
        <authorList>
            <person name="Han B."/>
            <person name="Lu T."/>
            <person name="Zhao Q."/>
            <person name="Huang X."/>
            <person name="Zhao Y."/>
        </authorList>
    </citation>
    <scope>NUCLEOTIDE SEQUENCE</scope>
</reference>
<dbReference type="InterPro" id="IPR011990">
    <property type="entry name" value="TPR-like_helical_dom_sf"/>
</dbReference>
<evidence type="ECO:0000313" key="6">
    <source>
        <dbReference type="EMBL" id="CAD6220505.1"/>
    </source>
</evidence>
<dbReference type="InterPro" id="IPR046960">
    <property type="entry name" value="PPR_At4g14850-like_plant"/>
</dbReference>
<dbReference type="GO" id="GO:0003723">
    <property type="term" value="F:RNA binding"/>
    <property type="evidence" value="ECO:0007669"/>
    <property type="project" value="InterPro"/>
</dbReference>
<keyword evidence="2" id="KW-0809">Transit peptide</keyword>
<name>A0A811N845_9POAL</name>
<feature type="repeat" description="PPR" evidence="3">
    <location>
        <begin position="287"/>
        <end position="321"/>
    </location>
</feature>
<keyword evidence="7" id="KW-1185">Reference proteome</keyword>
<dbReference type="OrthoDB" id="1893323at2759"/>
<sequence>MARCSVAKPFCATTATPRLSRRGRHLSANATTPAMSTSKSGLPALSKPAKPPPPPLLSRPKLPVPTNTATDTTSGKDCPKKPPPEATHSHPSSSAAGDVLRLMDALGIPPDEDIYISLLRECADAAEVASVHAHITARCAADGLPSPVANRVLLSYAACGDIEAARRVFDRMPTRNGMAWATMVSAYSDGCFHRKAMRLFAHMCHRTLVLDGDCCSHVIVAVLRSCTRVGELRLGEQVHALVIKKGRVRGDIGSSLVQLYCESGGLHRSARRVLVMMMQHHCQEPIPEAAWTSLITCCHRDGQLNEAIDVFRDMASSGVPRSSFSLSSILAVFAESQHQGCCGQQVHADTIKRGVDTNQFVGSGLVHMYAKQGQLADAARAFEAIGGKPDTACWSALAMAYARGGRYREATRVMYQMKAAGVIPSEEMADAVRLACFRRS</sequence>
<dbReference type="GO" id="GO:0009451">
    <property type="term" value="P:RNA modification"/>
    <property type="evidence" value="ECO:0007669"/>
    <property type="project" value="InterPro"/>
</dbReference>
<organism evidence="6 7">
    <name type="scientific">Miscanthus lutarioriparius</name>
    <dbReference type="NCBI Taxonomy" id="422564"/>
    <lineage>
        <taxon>Eukaryota</taxon>
        <taxon>Viridiplantae</taxon>
        <taxon>Streptophyta</taxon>
        <taxon>Embryophyta</taxon>
        <taxon>Tracheophyta</taxon>
        <taxon>Spermatophyta</taxon>
        <taxon>Magnoliopsida</taxon>
        <taxon>Liliopsida</taxon>
        <taxon>Poales</taxon>
        <taxon>Poaceae</taxon>
        <taxon>PACMAD clade</taxon>
        <taxon>Panicoideae</taxon>
        <taxon>Andropogonodae</taxon>
        <taxon>Andropogoneae</taxon>
        <taxon>Saccharinae</taxon>
        <taxon>Miscanthus</taxon>
    </lineage>
</organism>
<evidence type="ECO:0000259" key="5">
    <source>
        <dbReference type="Pfam" id="PF17177"/>
    </source>
</evidence>
<feature type="region of interest" description="Disordered" evidence="4">
    <location>
        <begin position="21"/>
        <end position="95"/>
    </location>
</feature>
<protein>
    <recommendedName>
        <fullName evidence="5">PROP1-like PPR domain-containing protein</fullName>
    </recommendedName>
</protein>
<dbReference type="Pfam" id="PF17177">
    <property type="entry name" value="PPR_long"/>
    <property type="match status" value="1"/>
</dbReference>
<proteinExistence type="predicted"/>
<dbReference type="Proteomes" id="UP000604825">
    <property type="component" value="Unassembled WGS sequence"/>
</dbReference>
<evidence type="ECO:0000313" key="7">
    <source>
        <dbReference type="Proteomes" id="UP000604825"/>
    </source>
</evidence>
<keyword evidence="1" id="KW-0677">Repeat</keyword>
<feature type="compositionally biased region" description="Polar residues" evidence="4">
    <location>
        <begin position="66"/>
        <end position="75"/>
    </location>
</feature>
<evidence type="ECO:0000256" key="3">
    <source>
        <dbReference type="PROSITE-ProRule" id="PRU00708"/>
    </source>
</evidence>
<feature type="compositionally biased region" description="Polar residues" evidence="4">
    <location>
        <begin position="28"/>
        <end position="40"/>
    </location>
</feature>
<evidence type="ECO:0000256" key="4">
    <source>
        <dbReference type="SAM" id="MobiDB-lite"/>
    </source>
</evidence>
<gene>
    <name evidence="6" type="ORF">NCGR_LOCUS13970</name>
</gene>
<dbReference type="PANTHER" id="PTHR24015:SF2030">
    <property type="entry name" value="OS07G0244400 PROTEIN"/>
    <property type="match status" value="1"/>
</dbReference>
<evidence type="ECO:0000256" key="1">
    <source>
        <dbReference type="ARBA" id="ARBA00022737"/>
    </source>
</evidence>
<evidence type="ECO:0000256" key="2">
    <source>
        <dbReference type="ARBA" id="ARBA00022946"/>
    </source>
</evidence>
<dbReference type="NCBIfam" id="TIGR00756">
    <property type="entry name" value="PPR"/>
    <property type="match status" value="2"/>
</dbReference>
<dbReference type="InterPro" id="IPR002885">
    <property type="entry name" value="PPR_rpt"/>
</dbReference>
<accession>A0A811N845</accession>
<dbReference type="EMBL" id="CAJGYO010000003">
    <property type="protein sequence ID" value="CAD6220505.1"/>
    <property type="molecule type" value="Genomic_DNA"/>
</dbReference>
<dbReference type="PROSITE" id="PS51375">
    <property type="entry name" value="PPR"/>
    <property type="match status" value="2"/>
</dbReference>
<dbReference type="InterPro" id="IPR033443">
    <property type="entry name" value="PROP1-like_PPR_dom"/>
</dbReference>
<dbReference type="PANTHER" id="PTHR24015">
    <property type="entry name" value="OS07G0578800 PROTEIN-RELATED"/>
    <property type="match status" value="1"/>
</dbReference>